<feature type="domain" description="DUF6534" evidence="3">
    <location>
        <begin position="174"/>
        <end position="243"/>
    </location>
</feature>
<evidence type="ECO:0000256" key="1">
    <source>
        <dbReference type="SAM" id="MobiDB-lite"/>
    </source>
</evidence>
<accession>A0A0C2XPV1</accession>
<dbReference type="InterPro" id="IPR045339">
    <property type="entry name" value="DUF6534"/>
</dbReference>
<dbReference type="EMBL" id="KN818222">
    <property type="protein sequence ID" value="KIL71238.1"/>
    <property type="molecule type" value="Genomic_DNA"/>
</dbReference>
<evidence type="ECO:0000313" key="4">
    <source>
        <dbReference type="EMBL" id="KIL71238.1"/>
    </source>
</evidence>
<organism evidence="4 5">
    <name type="scientific">Amanita muscaria (strain Koide BX008)</name>
    <dbReference type="NCBI Taxonomy" id="946122"/>
    <lineage>
        <taxon>Eukaryota</taxon>
        <taxon>Fungi</taxon>
        <taxon>Dikarya</taxon>
        <taxon>Basidiomycota</taxon>
        <taxon>Agaricomycotina</taxon>
        <taxon>Agaricomycetes</taxon>
        <taxon>Agaricomycetidae</taxon>
        <taxon>Agaricales</taxon>
        <taxon>Pluteineae</taxon>
        <taxon>Amanitaceae</taxon>
        <taxon>Amanita</taxon>
    </lineage>
</organism>
<feature type="transmembrane region" description="Helical" evidence="2">
    <location>
        <begin position="98"/>
        <end position="122"/>
    </location>
</feature>
<dbReference type="Pfam" id="PF20152">
    <property type="entry name" value="DUF6534"/>
    <property type="match status" value="1"/>
</dbReference>
<keyword evidence="2" id="KW-1133">Transmembrane helix</keyword>
<dbReference type="STRING" id="946122.A0A0C2XPV1"/>
<dbReference type="AlphaFoldDB" id="A0A0C2XPV1"/>
<feature type="region of interest" description="Disordered" evidence="1">
    <location>
        <begin position="276"/>
        <end position="296"/>
    </location>
</feature>
<evidence type="ECO:0000313" key="5">
    <source>
        <dbReference type="Proteomes" id="UP000054549"/>
    </source>
</evidence>
<name>A0A0C2XPV1_AMAMK</name>
<feature type="compositionally biased region" description="Polar residues" evidence="1">
    <location>
        <begin position="286"/>
        <end position="296"/>
    </location>
</feature>
<dbReference type="InParanoid" id="A0A0C2XPV1"/>
<feature type="transmembrane region" description="Helical" evidence="2">
    <location>
        <begin position="205"/>
        <end position="232"/>
    </location>
</feature>
<dbReference type="PANTHER" id="PTHR40465:SF1">
    <property type="entry name" value="DUF6534 DOMAIN-CONTAINING PROTEIN"/>
    <property type="match status" value="1"/>
</dbReference>
<feature type="transmembrane region" description="Helical" evidence="2">
    <location>
        <begin position="163"/>
        <end position="185"/>
    </location>
</feature>
<evidence type="ECO:0000256" key="2">
    <source>
        <dbReference type="SAM" id="Phobius"/>
    </source>
</evidence>
<keyword evidence="2" id="KW-0472">Membrane</keyword>
<feature type="transmembrane region" description="Helical" evidence="2">
    <location>
        <begin position="14"/>
        <end position="41"/>
    </location>
</feature>
<gene>
    <name evidence="4" type="ORF">M378DRAFT_6055</name>
</gene>
<evidence type="ECO:0000259" key="3">
    <source>
        <dbReference type="Pfam" id="PF20152"/>
    </source>
</evidence>
<protein>
    <recommendedName>
        <fullName evidence="3">DUF6534 domain-containing protein</fullName>
    </recommendedName>
</protein>
<dbReference type="Proteomes" id="UP000054549">
    <property type="component" value="Unassembled WGS sequence"/>
</dbReference>
<reference evidence="4 5" key="1">
    <citation type="submission" date="2014-04" db="EMBL/GenBank/DDBJ databases">
        <title>Evolutionary Origins and Diversification of the Mycorrhizal Mutualists.</title>
        <authorList>
            <consortium name="DOE Joint Genome Institute"/>
            <consortium name="Mycorrhizal Genomics Consortium"/>
            <person name="Kohler A."/>
            <person name="Kuo A."/>
            <person name="Nagy L.G."/>
            <person name="Floudas D."/>
            <person name="Copeland A."/>
            <person name="Barry K.W."/>
            <person name="Cichocki N."/>
            <person name="Veneault-Fourrey C."/>
            <person name="LaButti K."/>
            <person name="Lindquist E.A."/>
            <person name="Lipzen A."/>
            <person name="Lundell T."/>
            <person name="Morin E."/>
            <person name="Murat C."/>
            <person name="Riley R."/>
            <person name="Ohm R."/>
            <person name="Sun H."/>
            <person name="Tunlid A."/>
            <person name="Henrissat B."/>
            <person name="Grigoriev I.V."/>
            <person name="Hibbett D.S."/>
            <person name="Martin F."/>
        </authorList>
    </citation>
    <scope>NUCLEOTIDE SEQUENCE [LARGE SCALE GENOMIC DNA]</scope>
    <source>
        <strain evidence="4 5">Koide BX008</strain>
    </source>
</reference>
<dbReference type="HOGENOM" id="CLU_046025_2_1_1"/>
<sequence>MQPPAPSGSVLTEIVLASIFAANLINWLLHGVLTVQLYLYYLAFPNDGTWTKVAVYTVYILETTQAIGIGIIQILIIVGGGPLPSRFGLGFYWTSHEYIWATQALLITLVGGLVPFIAQCIYAHRIRIITQGKAIPNLITALATLQFFAAILTVTMSAQISDLVVLVLWSVLNVVNDIIIAFVMVRSLSKEEPISNYTRSKVIRLVRLIIATGSLTVAVNILALVSLAINVYANSILVMLNNRITVRNSREVTPLAMISINTLSTLVITDHRIGSSGPVTSRDEVSFSTSGATLAA</sequence>
<feature type="transmembrane region" description="Helical" evidence="2">
    <location>
        <begin position="53"/>
        <end position="78"/>
    </location>
</feature>
<proteinExistence type="predicted"/>
<feature type="transmembrane region" description="Helical" evidence="2">
    <location>
        <begin position="134"/>
        <end position="157"/>
    </location>
</feature>
<keyword evidence="2" id="KW-0812">Transmembrane</keyword>
<dbReference type="OrthoDB" id="2536347at2759"/>
<dbReference type="PANTHER" id="PTHR40465">
    <property type="entry name" value="CHROMOSOME 1, WHOLE GENOME SHOTGUN SEQUENCE"/>
    <property type="match status" value="1"/>
</dbReference>
<keyword evidence="5" id="KW-1185">Reference proteome</keyword>